<evidence type="ECO:0000259" key="10">
    <source>
        <dbReference type="PROSITE" id="PS51758"/>
    </source>
</evidence>
<evidence type="ECO:0000256" key="4">
    <source>
        <dbReference type="ARBA" id="ARBA00022989"/>
    </source>
</evidence>
<accession>A0A166X023</accession>
<evidence type="ECO:0000256" key="2">
    <source>
        <dbReference type="ARBA" id="ARBA00022692"/>
    </source>
</evidence>
<feature type="domain" description="Letm1 RBD" evidence="10">
    <location>
        <begin position="208"/>
        <end position="412"/>
    </location>
</feature>
<dbReference type="Proteomes" id="UP000076532">
    <property type="component" value="Unassembled WGS sequence"/>
</dbReference>
<comment type="subcellular location">
    <subcellularLocation>
        <location evidence="1">Mitochondrion inner membrane</location>
        <topology evidence="1">Single-pass membrane protein</topology>
    </subcellularLocation>
</comment>
<dbReference type="PROSITE" id="PS51758">
    <property type="entry name" value="LETM1_RBD"/>
    <property type="match status" value="1"/>
</dbReference>
<keyword evidence="4 9" id="KW-1133">Transmembrane helix</keyword>
<sequence>MLRSIARNARVERQLAAQRHASLLGQGSASSRIHYAYRDSSACSRLLFTRLQHTKVETSGSHANPPPPSPNVPRKAKVDIKPAPVKPTVTPNGATSTSKPSRHMKVDHAKSLPPKGVELPPADTVASVSVSGGLSEAKKDIDKAQEHGVMAPPPPGASWIKRMIHHARELFKFYWNGLKQINRNRLLVAEIKKRVQEGGAPISRSEYRFMRTYKEDALKLIPFLLVVITVEELIPLIAIYAPFMLPSTTIFPSQLKRMEDKALAKQLTFTAPQTFLAIVNAAREHQPSQRNIVDLMGLRNLGRSNMRAVAGVLRLATWGPAPMILRRIDNHLKFVAEDDLLLATEDMGGRLSDRELSIALYERGIIATDLKPELARKQLKMWLTSVSFGAEEHHAVSRRIFAVAKANANTTA</sequence>
<feature type="region of interest" description="Disordered" evidence="8">
    <location>
        <begin position="57"/>
        <end position="76"/>
    </location>
</feature>
<dbReference type="STRING" id="436010.A0A166X023"/>
<keyword evidence="2 9" id="KW-0812">Transmembrane</keyword>
<feature type="region of interest" description="Disordered" evidence="8">
    <location>
        <begin position="81"/>
        <end position="122"/>
    </location>
</feature>
<dbReference type="PANTHER" id="PTHR14009">
    <property type="entry name" value="LEUCINE ZIPPER-EF-HAND CONTAINING TRANSMEMBRANE PROTEIN"/>
    <property type="match status" value="1"/>
</dbReference>
<dbReference type="OrthoDB" id="73691at2759"/>
<proteinExistence type="predicted"/>
<reference evidence="11 12" key="1">
    <citation type="journal article" date="2016" name="Mol. Biol. Evol.">
        <title>Comparative Genomics of Early-Diverging Mushroom-Forming Fungi Provides Insights into the Origins of Lignocellulose Decay Capabilities.</title>
        <authorList>
            <person name="Nagy L.G."/>
            <person name="Riley R."/>
            <person name="Tritt A."/>
            <person name="Adam C."/>
            <person name="Daum C."/>
            <person name="Floudas D."/>
            <person name="Sun H."/>
            <person name="Yadav J.S."/>
            <person name="Pangilinan J."/>
            <person name="Larsson K.H."/>
            <person name="Matsuura K."/>
            <person name="Barry K."/>
            <person name="Labutti K."/>
            <person name="Kuo R."/>
            <person name="Ohm R.A."/>
            <person name="Bhattacharya S.S."/>
            <person name="Shirouzu T."/>
            <person name="Yoshinaga Y."/>
            <person name="Martin F.M."/>
            <person name="Grigoriev I.V."/>
            <person name="Hibbett D.S."/>
        </authorList>
    </citation>
    <scope>NUCLEOTIDE SEQUENCE [LARGE SCALE GENOMIC DNA]</scope>
    <source>
        <strain evidence="11 12">CBS 109695</strain>
    </source>
</reference>
<protein>
    <recommendedName>
        <fullName evidence="10">Letm1 RBD domain-containing protein</fullName>
    </recommendedName>
</protein>
<organism evidence="11 12">
    <name type="scientific">Athelia psychrophila</name>
    <dbReference type="NCBI Taxonomy" id="1759441"/>
    <lineage>
        <taxon>Eukaryota</taxon>
        <taxon>Fungi</taxon>
        <taxon>Dikarya</taxon>
        <taxon>Basidiomycota</taxon>
        <taxon>Agaricomycotina</taxon>
        <taxon>Agaricomycetes</taxon>
        <taxon>Agaricomycetidae</taxon>
        <taxon>Atheliales</taxon>
        <taxon>Atheliaceae</taxon>
        <taxon>Athelia</taxon>
    </lineage>
</organism>
<evidence type="ECO:0000256" key="1">
    <source>
        <dbReference type="ARBA" id="ARBA00004434"/>
    </source>
</evidence>
<feature type="transmembrane region" description="Helical" evidence="9">
    <location>
        <begin position="220"/>
        <end position="243"/>
    </location>
</feature>
<evidence type="ECO:0000256" key="7">
    <source>
        <dbReference type="PROSITE-ProRule" id="PRU01094"/>
    </source>
</evidence>
<name>A0A166X023_9AGAM</name>
<dbReference type="InterPro" id="IPR044202">
    <property type="entry name" value="LETM1/MDM38-like"/>
</dbReference>
<dbReference type="Pfam" id="PF07766">
    <property type="entry name" value="LETM1_RBD"/>
    <property type="match status" value="1"/>
</dbReference>
<keyword evidence="5 7" id="KW-0496">Mitochondrion</keyword>
<evidence type="ECO:0000313" key="11">
    <source>
        <dbReference type="EMBL" id="KZP34289.1"/>
    </source>
</evidence>
<dbReference type="GO" id="GO:0005743">
    <property type="term" value="C:mitochondrial inner membrane"/>
    <property type="evidence" value="ECO:0007669"/>
    <property type="project" value="UniProtKB-SubCell"/>
</dbReference>
<evidence type="ECO:0000313" key="12">
    <source>
        <dbReference type="Proteomes" id="UP000076532"/>
    </source>
</evidence>
<dbReference type="GO" id="GO:0043022">
    <property type="term" value="F:ribosome binding"/>
    <property type="evidence" value="ECO:0007669"/>
    <property type="project" value="InterPro"/>
</dbReference>
<evidence type="ECO:0000256" key="9">
    <source>
        <dbReference type="SAM" id="Phobius"/>
    </source>
</evidence>
<dbReference type="GO" id="GO:0030003">
    <property type="term" value="P:intracellular monoatomic cation homeostasis"/>
    <property type="evidence" value="ECO:0007669"/>
    <property type="project" value="TreeGrafter"/>
</dbReference>
<dbReference type="InterPro" id="IPR033122">
    <property type="entry name" value="LETM1-like_RBD"/>
</dbReference>
<dbReference type="PANTHER" id="PTHR14009:SF1">
    <property type="entry name" value="MITOCHONDRIAL PROTON_CALCIUM EXCHANGER PROTEIN"/>
    <property type="match status" value="1"/>
</dbReference>
<dbReference type="AlphaFoldDB" id="A0A166X023"/>
<evidence type="ECO:0000256" key="3">
    <source>
        <dbReference type="ARBA" id="ARBA00022792"/>
    </source>
</evidence>
<evidence type="ECO:0000256" key="6">
    <source>
        <dbReference type="ARBA" id="ARBA00023136"/>
    </source>
</evidence>
<evidence type="ECO:0000256" key="5">
    <source>
        <dbReference type="ARBA" id="ARBA00023128"/>
    </source>
</evidence>
<gene>
    <name evidence="11" type="ORF">FIBSPDRAFT_880852</name>
</gene>
<keyword evidence="6 9" id="KW-0472">Membrane</keyword>
<feature type="compositionally biased region" description="Polar residues" evidence="8">
    <location>
        <begin position="89"/>
        <end position="99"/>
    </location>
</feature>
<evidence type="ECO:0000256" key="8">
    <source>
        <dbReference type="SAM" id="MobiDB-lite"/>
    </source>
</evidence>
<dbReference type="EMBL" id="KV417480">
    <property type="protein sequence ID" value="KZP34289.1"/>
    <property type="molecule type" value="Genomic_DNA"/>
</dbReference>
<keyword evidence="3" id="KW-0999">Mitochondrion inner membrane</keyword>
<keyword evidence="12" id="KW-1185">Reference proteome</keyword>